<evidence type="ECO:0000256" key="4">
    <source>
        <dbReference type="ARBA" id="ARBA00022737"/>
    </source>
</evidence>
<evidence type="ECO:0000256" key="6">
    <source>
        <dbReference type="HAMAP-Rule" id="MF_03027"/>
    </source>
</evidence>
<dbReference type="SMART" id="SM01035">
    <property type="entry name" value="BOP1NT"/>
    <property type="match status" value="1"/>
</dbReference>
<protein>
    <recommendedName>
        <fullName evidence="6">Ribosome biogenesis protein ERB1</fullName>
    </recommendedName>
    <alternativeName>
        <fullName evidence="6">Eukaryotic ribosome biogenesis protein 1</fullName>
    </alternativeName>
</protein>
<dbReference type="GO" id="GO:0070545">
    <property type="term" value="C:PeBoW complex"/>
    <property type="evidence" value="ECO:0007669"/>
    <property type="project" value="TreeGrafter"/>
</dbReference>
<dbReference type="Gene3D" id="2.130.10.10">
    <property type="entry name" value="YVTN repeat-like/Quinoprotein amine dehydrogenase"/>
    <property type="match status" value="1"/>
</dbReference>
<feature type="region of interest" description="Disordered" evidence="8">
    <location>
        <begin position="519"/>
        <end position="540"/>
    </location>
</feature>
<dbReference type="GO" id="GO:0005654">
    <property type="term" value="C:nucleoplasm"/>
    <property type="evidence" value="ECO:0007669"/>
    <property type="project" value="UniProtKB-SubCell"/>
</dbReference>
<gene>
    <name evidence="6" type="primary">ERB1</name>
    <name evidence="10" type="ORF">B0T11DRAFT_235710</name>
</gene>
<evidence type="ECO:0000313" key="11">
    <source>
        <dbReference type="Proteomes" id="UP000813385"/>
    </source>
</evidence>
<dbReference type="InterPro" id="IPR012953">
    <property type="entry name" value="BOP1_N_dom"/>
</dbReference>
<dbReference type="InterPro" id="IPR015943">
    <property type="entry name" value="WD40/YVTN_repeat-like_dom_sf"/>
</dbReference>
<dbReference type="GO" id="GO:0000463">
    <property type="term" value="P:maturation of LSU-rRNA from tricistronic rRNA transcript (SSU-rRNA, 5.8S rRNA, LSU-rRNA)"/>
    <property type="evidence" value="ECO:0007669"/>
    <property type="project" value="UniProtKB-UniRule"/>
</dbReference>
<dbReference type="PROSITE" id="PS50294">
    <property type="entry name" value="WD_REPEATS_REGION"/>
    <property type="match status" value="1"/>
</dbReference>
<evidence type="ECO:0000256" key="1">
    <source>
        <dbReference type="ARBA" id="ARBA00022517"/>
    </source>
</evidence>
<dbReference type="FunFam" id="2.130.10.10:FF:000061">
    <property type="entry name" value="Ribosome biogenesis protein BOP1 homolog"/>
    <property type="match status" value="1"/>
</dbReference>
<evidence type="ECO:0000259" key="9">
    <source>
        <dbReference type="SMART" id="SM01035"/>
    </source>
</evidence>
<feature type="compositionally biased region" description="Acidic residues" evidence="8">
    <location>
        <begin position="63"/>
        <end position="87"/>
    </location>
</feature>
<dbReference type="SMART" id="SM00320">
    <property type="entry name" value="WD40"/>
    <property type="match status" value="5"/>
</dbReference>
<keyword evidence="1 6" id="KW-0690">Ribosome biogenesis</keyword>
<dbReference type="PANTHER" id="PTHR17605">
    <property type="entry name" value="RIBOSOME BIOGENESIS PROTEIN BOP1 BLOCK OF PROLIFERATION 1 PROTEIN"/>
    <property type="match status" value="1"/>
</dbReference>
<reference evidence="10" key="1">
    <citation type="journal article" date="2021" name="Nat. Commun.">
        <title>Genetic determinants of endophytism in the Arabidopsis root mycobiome.</title>
        <authorList>
            <person name="Mesny F."/>
            <person name="Miyauchi S."/>
            <person name="Thiergart T."/>
            <person name="Pickel B."/>
            <person name="Atanasova L."/>
            <person name="Karlsson M."/>
            <person name="Huettel B."/>
            <person name="Barry K.W."/>
            <person name="Haridas S."/>
            <person name="Chen C."/>
            <person name="Bauer D."/>
            <person name="Andreopoulos W."/>
            <person name="Pangilinan J."/>
            <person name="LaButti K."/>
            <person name="Riley R."/>
            <person name="Lipzen A."/>
            <person name="Clum A."/>
            <person name="Drula E."/>
            <person name="Henrissat B."/>
            <person name="Kohler A."/>
            <person name="Grigoriev I.V."/>
            <person name="Martin F.M."/>
            <person name="Hacquard S."/>
        </authorList>
    </citation>
    <scope>NUCLEOTIDE SEQUENCE</scope>
    <source>
        <strain evidence="10">MPI-CAGE-AT-0016</strain>
    </source>
</reference>
<dbReference type="InterPro" id="IPR036322">
    <property type="entry name" value="WD40_repeat_dom_sf"/>
</dbReference>
<dbReference type="Proteomes" id="UP000813385">
    <property type="component" value="Unassembled WGS sequence"/>
</dbReference>
<dbReference type="HAMAP" id="MF_03027">
    <property type="entry name" value="BOP1"/>
    <property type="match status" value="1"/>
</dbReference>
<evidence type="ECO:0000313" key="10">
    <source>
        <dbReference type="EMBL" id="KAH7376062.1"/>
    </source>
</evidence>
<keyword evidence="2 6" id="KW-0698">rRNA processing</keyword>
<comment type="function">
    <text evidence="6">Component of the NOP7 complex, which is required for maturation of the 25S and 5.8S ribosomal RNAs and formation of the 60S ribosome.</text>
</comment>
<keyword evidence="5 6" id="KW-0539">Nucleus</keyword>
<dbReference type="AlphaFoldDB" id="A0A8K0TRL9"/>
<evidence type="ECO:0000256" key="2">
    <source>
        <dbReference type="ARBA" id="ARBA00022552"/>
    </source>
</evidence>
<evidence type="ECO:0000256" key="3">
    <source>
        <dbReference type="ARBA" id="ARBA00022574"/>
    </source>
</evidence>
<dbReference type="GO" id="GO:0000466">
    <property type="term" value="P:maturation of 5.8S rRNA from tricistronic rRNA transcript (SSU-rRNA, 5.8S rRNA, LSU-rRNA)"/>
    <property type="evidence" value="ECO:0007669"/>
    <property type="project" value="UniProtKB-UniRule"/>
</dbReference>
<feature type="region of interest" description="Disordered" evidence="8">
    <location>
        <begin position="1"/>
        <end position="119"/>
    </location>
</feature>
<feature type="repeat" description="WD" evidence="7">
    <location>
        <begin position="744"/>
        <end position="769"/>
    </location>
</feature>
<dbReference type="Pfam" id="PF00400">
    <property type="entry name" value="WD40"/>
    <property type="match status" value="2"/>
</dbReference>
<dbReference type="InterPro" id="IPR028598">
    <property type="entry name" value="BOP1/Erb1"/>
</dbReference>
<dbReference type="InterPro" id="IPR001680">
    <property type="entry name" value="WD40_rpt"/>
</dbReference>
<dbReference type="GO" id="GO:0043021">
    <property type="term" value="F:ribonucleoprotein complex binding"/>
    <property type="evidence" value="ECO:0007669"/>
    <property type="project" value="UniProtKB-UniRule"/>
</dbReference>
<keyword evidence="3 7" id="KW-0853">WD repeat</keyword>
<dbReference type="GO" id="GO:0030687">
    <property type="term" value="C:preribosome, large subunit precursor"/>
    <property type="evidence" value="ECO:0007669"/>
    <property type="project" value="UniProtKB-UniRule"/>
</dbReference>
<dbReference type="SUPFAM" id="SSF50978">
    <property type="entry name" value="WD40 repeat-like"/>
    <property type="match status" value="1"/>
</dbReference>
<keyword evidence="11" id="KW-1185">Reference proteome</keyword>
<feature type="compositionally biased region" description="Acidic residues" evidence="8">
    <location>
        <begin position="37"/>
        <end position="53"/>
    </location>
</feature>
<evidence type="ECO:0000256" key="5">
    <source>
        <dbReference type="ARBA" id="ARBA00023242"/>
    </source>
</evidence>
<feature type="repeat" description="WD" evidence="7">
    <location>
        <begin position="420"/>
        <end position="461"/>
    </location>
</feature>
<evidence type="ECO:0000256" key="7">
    <source>
        <dbReference type="PROSITE-ProRule" id="PRU00221"/>
    </source>
</evidence>
<evidence type="ECO:0000256" key="8">
    <source>
        <dbReference type="SAM" id="MobiDB-lite"/>
    </source>
</evidence>
<name>A0A8K0TRL9_9PEZI</name>
<keyword evidence="4" id="KW-0677">Repeat</keyword>
<comment type="subcellular location">
    <subcellularLocation>
        <location evidence="6">Nucleus</location>
        <location evidence="6">Nucleolus</location>
    </subcellularLocation>
    <subcellularLocation>
        <location evidence="6">Nucleus</location>
        <location evidence="6">Nucleoplasm</location>
    </subcellularLocation>
</comment>
<comment type="subunit">
    <text evidence="6">Component of the NOP7 complex, composed of ERB1, NOP7 and YTM1. Within the NOP7 complex ERB1 appears to interact directly with NOP7 and YTM1. The NOP7 complex also associates with the 66S pre-ribosome.</text>
</comment>
<dbReference type="PROSITE" id="PS50082">
    <property type="entry name" value="WD_REPEATS_2"/>
    <property type="match status" value="2"/>
</dbReference>
<comment type="caution">
    <text evidence="10">The sequence shown here is derived from an EMBL/GenBank/DDBJ whole genome shotgun (WGS) entry which is preliminary data.</text>
</comment>
<comment type="similarity">
    <text evidence="6">Belongs to the WD repeat BOP1/ERB1 family.</text>
</comment>
<dbReference type="Pfam" id="PF08145">
    <property type="entry name" value="BOP1NT"/>
    <property type="match status" value="1"/>
</dbReference>
<feature type="domain" description="BOP1 N-terminal" evidence="9">
    <location>
        <begin position="151"/>
        <end position="413"/>
    </location>
</feature>
<dbReference type="OrthoDB" id="5571054at2759"/>
<dbReference type="EMBL" id="JAGPXD010000001">
    <property type="protein sequence ID" value="KAH7376062.1"/>
    <property type="molecule type" value="Genomic_DNA"/>
</dbReference>
<dbReference type="PANTHER" id="PTHR17605:SF0">
    <property type="entry name" value="RIBOSOME BIOGENESIS PROTEIN BOP1"/>
    <property type="match status" value="1"/>
</dbReference>
<sequence length="769" mass="86301">MAPQSGLKKRKGPVADVEPQSDDELGHATLEAVLSGSEDDEDDEDYASSESDGEAALSFDGSSDAEDDEDEDDEGIQSDEVPSDGEGDLSKRRSAAAAGDEEEEEPNYRIVTDANGNVRYEYPEIDPVYDSDDSDAQQPENTIGNIPLSFYDTYPHIGYDINGKKIMRPATGEALDALLDSIEIPKGWTGLTDPETGKPLNLTQDQLELLRRVQMNELPEEGHDPYPDLVEWFSSVEEKMPLSAAPEPKRRFVPSKHEAKRIAKLVKAIKEGRILPYKPAEERQREEEEKEETYFDIWANEEEKPPHVMTIAAPKLPPPGFDLSYNPPAEYLPTQAERDEWKKQEPEEREREYLPAKYGALRSVPAYASLVKERFERCLDLYLAPRVRKNRLNIDPASLLPKLPRPEELRPFPTACQTVFRGHQGRVRSLAISPCGEWLASGGDDHTVRLWHLRTGRQEWMVKLSLDDAVDAVRWRPTRDTFILAAAAGEDVFLMVPPRGPDGVDQASRDVLDAGFGYATNGAQPSATGNKEPPAKWTRPGAKLEDQGVLLKVTVRSPVKVLSWQRRGDYFSTVSPSGQRSSVAIHTLSRHLTQIPFKKFQGLVQTAHWHPTRPLIFVATQRKIRCYDLQKVELVKVLQPGARWISSFDVHPGGDNVIVGSYDRRLLWHDMDLSTRPFKTMRFHAEAIRAVRYHRGGLPLFADASDDGSLQIFHGKVVSDLMENPTIVPVKMLKGHKVVNKLGVMDVDWHPQEPWCVSAGADGTCMLWT</sequence>
<accession>A0A8K0TRL9</accession>
<organism evidence="10 11">
    <name type="scientific">Plectosphaerella cucumerina</name>
    <dbReference type="NCBI Taxonomy" id="40658"/>
    <lineage>
        <taxon>Eukaryota</taxon>
        <taxon>Fungi</taxon>
        <taxon>Dikarya</taxon>
        <taxon>Ascomycota</taxon>
        <taxon>Pezizomycotina</taxon>
        <taxon>Sordariomycetes</taxon>
        <taxon>Hypocreomycetidae</taxon>
        <taxon>Glomerellales</taxon>
        <taxon>Plectosphaerellaceae</taxon>
        <taxon>Plectosphaerella</taxon>
    </lineage>
</organism>
<proteinExistence type="inferred from homology"/>